<proteinExistence type="predicted"/>
<dbReference type="EMBL" id="KQ965732">
    <property type="protein sequence ID" value="KXS21734.1"/>
    <property type="molecule type" value="Genomic_DNA"/>
</dbReference>
<evidence type="ECO:0000313" key="1">
    <source>
        <dbReference type="EMBL" id="KXS21734.1"/>
    </source>
</evidence>
<reference evidence="1 2" key="1">
    <citation type="journal article" date="2015" name="Genome Biol. Evol.">
        <title>Phylogenomic analyses indicate that early fungi evolved digesting cell walls of algal ancestors of land plants.</title>
        <authorList>
            <person name="Chang Y."/>
            <person name="Wang S."/>
            <person name="Sekimoto S."/>
            <person name="Aerts A.L."/>
            <person name="Choi C."/>
            <person name="Clum A."/>
            <person name="LaButti K.M."/>
            <person name="Lindquist E.A."/>
            <person name="Yee Ngan C."/>
            <person name="Ohm R.A."/>
            <person name="Salamov A.A."/>
            <person name="Grigoriev I.V."/>
            <person name="Spatafora J.W."/>
            <person name="Berbee M.L."/>
        </authorList>
    </citation>
    <scope>NUCLEOTIDE SEQUENCE [LARGE SCALE GENOMIC DNA]</scope>
    <source>
        <strain evidence="1 2">JEL478</strain>
    </source>
</reference>
<dbReference type="AlphaFoldDB" id="A0A139AYE5"/>
<organism evidence="1 2">
    <name type="scientific">Gonapodya prolifera (strain JEL478)</name>
    <name type="common">Monoblepharis prolifera</name>
    <dbReference type="NCBI Taxonomy" id="1344416"/>
    <lineage>
        <taxon>Eukaryota</taxon>
        <taxon>Fungi</taxon>
        <taxon>Fungi incertae sedis</taxon>
        <taxon>Chytridiomycota</taxon>
        <taxon>Chytridiomycota incertae sedis</taxon>
        <taxon>Monoblepharidomycetes</taxon>
        <taxon>Monoblepharidales</taxon>
        <taxon>Gonapodyaceae</taxon>
        <taxon>Gonapodya</taxon>
    </lineage>
</organism>
<sequence>MVLGASCVPSNPDWLLSAIAWMLFWVSWTKLQDLIVFISGLAIGYMYRDFFLQRFENTGRQSDNPATESIFLNAPAPTVAFQRDVTEPVAPATAPLQDQDNATTVPVHVPQTPVVRSCPCPTPNDPVEGWKLRNIGPKTFLSPGESIHSPNGRWCFRNESGLPWSENLVHIAVPDGTLYETPENLVPRFVYGTGRYADTGTKRYIVLQPNGCLRVVDDLTRSHWKANFTPPANEVNPVYELWLPDDGYLVLVRWEASDTGNGDGRWKQVWRAQRAWWNVGFEFH</sequence>
<protein>
    <submittedName>
        <fullName evidence="1">Uncharacterized protein</fullName>
    </submittedName>
</protein>
<accession>A0A139AYE5</accession>
<keyword evidence="2" id="KW-1185">Reference proteome</keyword>
<dbReference type="Gene3D" id="2.90.10.30">
    <property type="match status" value="1"/>
</dbReference>
<dbReference type="Proteomes" id="UP000070544">
    <property type="component" value="Unassembled WGS sequence"/>
</dbReference>
<name>A0A139AYE5_GONPJ</name>
<evidence type="ECO:0000313" key="2">
    <source>
        <dbReference type="Proteomes" id="UP000070544"/>
    </source>
</evidence>
<gene>
    <name evidence="1" type="ORF">M427DRAFT_51113</name>
</gene>